<evidence type="ECO:0000313" key="2">
    <source>
        <dbReference type="Proteomes" id="UP001151081"/>
    </source>
</evidence>
<dbReference type="AlphaFoldDB" id="A0A9X3XCY1"/>
<accession>A0A9X3XCY1</accession>
<name>A0A9X3XCY1_9BACT</name>
<keyword evidence="2" id="KW-1185">Reference proteome</keyword>
<evidence type="ECO:0000313" key="1">
    <source>
        <dbReference type="EMBL" id="MDC3988109.1"/>
    </source>
</evidence>
<sequence>MSEAPGIWFVYRSHYEGPLSRRVRRLDAPSILAWFSGKMIEAKKAEEPSSFYEDELGGYVYGFGTVFEAVKEHGLTAPKSTAELEKILRKHLYVEGGPGNVRIDEHSLRVLTDDDEVMLAYFFFDDEVARKQPERVSWLLHEEPKLPEGDADGPFTPPFEPELVLPRGEGEGTTYACLLTSYDGESIPGQAVAIPGVRLPDLASHLRTVVPTKKPESWSKEWLDTWPVELRLLRAMIEPGQISIAPALAKCAAYPLREVVVQTNHTLLGVGAHQHAEGEFYKVGTAFKLDGDPTKAIVQVGKHAALFCPHTSSAFGHEQWILFDDRWAAAHPALAASMLRYAHGWDPLRDPAPPKPVESEAERNERAWKEALAGRMEEAATPYRTTARFAPGDLVEHMKFGRGLVRRVDGGKIEVLFKDGARLLAHAMPG</sequence>
<dbReference type="RefSeq" id="WP_272459732.1">
    <property type="nucleotide sequence ID" value="NZ_JAGTJJ010000065.1"/>
</dbReference>
<dbReference type="EMBL" id="JAGTJJ010000065">
    <property type="protein sequence ID" value="MDC3988109.1"/>
    <property type="molecule type" value="Genomic_DNA"/>
</dbReference>
<comment type="caution">
    <text evidence="1">The sequence shown here is derived from an EMBL/GenBank/DDBJ whole genome shotgun (WGS) entry which is preliminary data.</text>
</comment>
<proteinExistence type="predicted"/>
<reference evidence="1 2" key="1">
    <citation type="submission" date="2021-04" db="EMBL/GenBank/DDBJ databases">
        <title>Genome analysis of Polyangium sp.</title>
        <authorList>
            <person name="Li Y."/>
            <person name="Wang J."/>
        </authorList>
    </citation>
    <scope>NUCLEOTIDE SEQUENCE [LARGE SCALE GENOMIC DNA]</scope>
    <source>
        <strain evidence="1 2">SDU14</strain>
    </source>
</reference>
<organism evidence="1 2">
    <name type="scientific">Polyangium jinanense</name>
    <dbReference type="NCBI Taxonomy" id="2829994"/>
    <lineage>
        <taxon>Bacteria</taxon>
        <taxon>Pseudomonadati</taxon>
        <taxon>Myxococcota</taxon>
        <taxon>Polyangia</taxon>
        <taxon>Polyangiales</taxon>
        <taxon>Polyangiaceae</taxon>
        <taxon>Polyangium</taxon>
    </lineage>
</organism>
<gene>
    <name evidence="1" type="ORF">KEG57_47015</name>
</gene>
<dbReference type="Proteomes" id="UP001151081">
    <property type="component" value="Unassembled WGS sequence"/>
</dbReference>
<protein>
    <submittedName>
        <fullName evidence="1">Uncharacterized protein</fullName>
    </submittedName>
</protein>